<sequence>MRNALKEITDAIKHRGNEAHHGPPPVPPRPGQNVLLASENEPLLAEPLERDVLAYRYHHGTNLGAIFVAEKWLFGTVFAPNAQGDSELDAVASQVTTYGVDAARKTFESFWSTTMTPQDWTFLASTANVTTVRLPIGYFSLGPKFCRSTPFEPYSAVYTNSWQYIKQFVTTAASYGIGTLIDLHALPGGANGDSHSGTSSHQAALWNNPQNLKLAVDCIKFIASETKDIPFVVGIQVVNEAIYNAPGMYQFYDSVITEVGKINSHANIYISDGWDLGTALKYSVGVNAVRGSCSVIVDTHKYYCFSDDDKKLNPWQIIDKVALSEVDGMQGQGATVIVGEYSCVMDGNSWGSIQGEQRKELATSFGQKEVHTWQQKSGGSFFWTYKMAWMPGGEWGFSEQTANGAVPAPTLAIAEKPDIESRLAKAQQSRDDLKRASLAQHVNYWNAAAPGQYFEHWRYQDGWENGFDDALIFFTYRLNHGSRRKGADRIGMSDLWTKKRETEYEALEEKEHGPSVNKAFFWEFGHGVRQGIKDFERVVGFS</sequence>
<keyword evidence="4" id="KW-0961">Cell wall biogenesis/degradation</keyword>
<dbReference type="Pfam" id="PF00150">
    <property type="entry name" value="Cellulase"/>
    <property type="match status" value="1"/>
</dbReference>
<organism evidence="8 9">
    <name type="scientific">Orbilia ellipsospora</name>
    <dbReference type="NCBI Taxonomy" id="2528407"/>
    <lineage>
        <taxon>Eukaryota</taxon>
        <taxon>Fungi</taxon>
        <taxon>Dikarya</taxon>
        <taxon>Ascomycota</taxon>
        <taxon>Pezizomycotina</taxon>
        <taxon>Orbiliomycetes</taxon>
        <taxon>Orbiliales</taxon>
        <taxon>Orbiliaceae</taxon>
        <taxon>Orbilia</taxon>
    </lineage>
</organism>
<dbReference type="GO" id="GO:0071555">
    <property type="term" value="P:cell wall organization"/>
    <property type="evidence" value="ECO:0007669"/>
    <property type="project" value="UniProtKB-KW"/>
</dbReference>
<dbReference type="InterPro" id="IPR050386">
    <property type="entry name" value="Glycosyl_hydrolase_5"/>
</dbReference>
<dbReference type="GO" id="GO:0005737">
    <property type="term" value="C:cytoplasm"/>
    <property type="evidence" value="ECO:0007669"/>
    <property type="project" value="UniProtKB-ARBA"/>
</dbReference>
<dbReference type="EMBL" id="JAVHJO010000003">
    <property type="protein sequence ID" value="KAK6541930.1"/>
    <property type="molecule type" value="Genomic_DNA"/>
</dbReference>
<dbReference type="FunFam" id="3.20.20.80:FF:000100">
    <property type="entry name" value="Glycoside hydrolase superfamily"/>
    <property type="match status" value="1"/>
</dbReference>
<feature type="region of interest" description="Disordered" evidence="6">
    <location>
        <begin position="8"/>
        <end position="31"/>
    </location>
</feature>
<evidence type="ECO:0000256" key="1">
    <source>
        <dbReference type="ARBA" id="ARBA00005641"/>
    </source>
</evidence>
<feature type="compositionally biased region" description="Basic and acidic residues" evidence="6">
    <location>
        <begin position="8"/>
        <end position="21"/>
    </location>
</feature>
<comment type="similarity">
    <text evidence="1 5">Belongs to the glycosyl hydrolase 5 (cellulase A) family.</text>
</comment>
<keyword evidence="9" id="KW-1185">Reference proteome</keyword>
<keyword evidence="2 5" id="KW-0378">Hydrolase</keyword>
<name>A0AAV9XIH7_9PEZI</name>
<protein>
    <submittedName>
        <fullName evidence="8">Glucan 1,3-beta-glucosidase 3</fullName>
    </submittedName>
</protein>
<dbReference type="PANTHER" id="PTHR31297">
    <property type="entry name" value="GLUCAN ENDO-1,6-BETA-GLUCOSIDASE B"/>
    <property type="match status" value="1"/>
</dbReference>
<evidence type="ECO:0000256" key="2">
    <source>
        <dbReference type="ARBA" id="ARBA00022801"/>
    </source>
</evidence>
<dbReference type="GO" id="GO:0009251">
    <property type="term" value="P:glucan catabolic process"/>
    <property type="evidence" value="ECO:0007669"/>
    <property type="project" value="TreeGrafter"/>
</dbReference>
<accession>A0AAV9XIH7</accession>
<dbReference type="InterPro" id="IPR001547">
    <property type="entry name" value="Glyco_hydro_5"/>
</dbReference>
<dbReference type="GO" id="GO:0046557">
    <property type="term" value="F:glucan endo-1,6-beta-glucosidase activity"/>
    <property type="evidence" value="ECO:0007669"/>
    <property type="project" value="TreeGrafter"/>
</dbReference>
<reference evidence="8 9" key="1">
    <citation type="submission" date="2019-10" db="EMBL/GenBank/DDBJ databases">
        <authorList>
            <person name="Palmer J.M."/>
        </authorList>
    </citation>
    <scope>NUCLEOTIDE SEQUENCE [LARGE SCALE GENOMIC DNA]</scope>
    <source>
        <strain evidence="8 9">TWF694</strain>
    </source>
</reference>
<evidence type="ECO:0000259" key="7">
    <source>
        <dbReference type="Pfam" id="PF00150"/>
    </source>
</evidence>
<dbReference type="PANTHER" id="PTHR31297:SF43">
    <property type="entry name" value="GLUCAN 1,3-BETA-GLUCOSIDASE 3"/>
    <property type="match status" value="1"/>
</dbReference>
<evidence type="ECO:0000313" key="8">
    <source>
        <dbReference type="EMBL" id="KAK6541930.1"/>
    </source>
</evidence>
<dbReference type="Gene3D" id="3.20.20.80">
    <property type="entry name" value="Glycosidases"/>
    <property type="match status" value="1"/>
</dbReference>
<gene>
    <name evidence="8" type="primary">EXG3</name>
    <name evidence="8" type="ORF">TWF694_007705</name>
</gene>
<dbReference type="SUPFAM" id="SSF51445">
    <property type="entry name" value="(Trans)glycosidases"/>
    <property type="match status" value="1"/>
</dbReference>
<dbReference type="GO" id="GO:0009986">
    <property type="term" value="C:cell surface"/>
    <property type="evidence" value="ECO:0007669"/>
    <property type="project" value="TreeGrafter"/>
</dbReference>
<dbReference type="AlphaFoldDB" id="A0AAV9XIH7"/>
<feature type="domain" description="Glycoside hydrolase family 5" evidence="7">
    <location>
        <begin position="103"/>
        <end position="383"/>
    </location>
</feature>
<keyword evidence="3 5" id="KW-0326">Glycosidase</keyword>
<evidence type="ECO:0000256" key="5">
    <source>
        <dbReference type="RuleBase" id="RU361153"/>
    </source>
</evidence>
<evidence type="ECO:0000256" key="6">
    <source>
        <dbReference type="SAM" id="MobiDB-lite"/>
    </source>
</evidence>
<evidence type="ECO:0000256" key="3">
    <source>
        <dbReference type="ARBA" id="ARBA00023295"/>
    </source>
</evidence>
<dbReference type="InterPro" id="IPR017853">
    <property type="entry name" value="GH"/>
</dbReference>
<dbReference type="Proteomes" id="UP001365542">
    <property type="component" value="Unassembled WGS sequence"/>
</dbReference>
<dbReference type="GO" id="GO:0005576">
    <property type="term" value="C:extracellular region"/>
    <property type="evidence" value="ECO:0007669"/>
    <property type="project" value="TreeGrafter"/>
</dbReference>
<evidence type="ECO:0000256" key="4">
    <source>
        <dbReference type="ARBA" id="ARBA00023316"/>
    </source>
</evidence>
<evidence type="ECO:0000313" key="9">
    <source>
        <dbReference type="Proteomes" id="UP001365542"/>
    </source>
</evidence>
<comment type="caution">
    <text evidence="8">The sequence shown here is derived from an EMBL/GenBank/DDBJ whole genome shotgun (WGS) entry which is preliminary data.</text>
</comment>
<proteinExistence type="inferred from homology"/>